<gene>
    <name evidence="6" type="ORF">INT46_006553</name>
</gene>
<evidence type="ECO:0000256" key="5">
    <source>
        <dbReference type="SAM" id="Phobius"/>
    </source>
</evidence>
<feature type="transmembrane region" description="Helical" evidence="5">
    <location>
        <begin position="156"/>
        <end position="177"/>
    </location>
</feature>
<keyword evidence="2 5" id="KW-0812">Transmembrane</keyword>
<keyword evidence="3 5" id="KW-1133">Transmembrane helix</keyword>
<keyword evidence="7" id="KW-1185">Reference proteome</keyword>
<feature type="transmembrane region" description="Helical" evidence="5">
    <location>
        <begin position="231"/>
        <end position="249"/>
    </location>
</feature>
<dbReference type="Pfam" id="PF10176">
    <property type="entry name" value="NEDD4_Bsd2"/>
    <property type="match status" value="1"/>
</dbReference>
<evidence type="ECO:0000256" key="3">
    <source>
        <dbReference type="ARBA" id="ARBA00022989"/>
    </source>
</evidence>
<comment type="caution">
    <text evidence="6">The sequence shown here is derived from an EMBL/GenBank/DDBJ whole genome shotgun (WGS) entry which is preliminary data.</text>
</comment>
<name>A0A8H7VAG4_9FUNG</name>
<keyword evidence="4 5" id="KW-0472">Membrane</keyword>
<evidence type="ECO:0000256" key="4">
    <source>
        <dbReference type="ARBA" id="ARBA00023136"/>
    </source>
</evidence>
<dbReference type="GO" id="GO:0030001">
    <property type="term" value="P:metal ion transport"/>
    <property type="evidence" value="ECO:0007669"/>
    <property type="project" value="InterPro"/>
</dbReference>
<dbReference type="EMBL" id="JAEPRC010000063">
    <property type="protein sequence ID" value="KAG2211537.1"/>
    <property type="molecule type" value="Genomic_DNA"/>
</dbReference>
<evidence type="ECO:0000256" key="2">
    <source>
        <dbReference type="ARBA" id="ARBA00022692"/>
    </source>
</evidence>
<dbReference type="GO" id="GO:0005783">
    <property type="term" value="C:endoplasmic reticulum"/>
    <property type="evidence" value="ECO:0007669"/>
    <property type="project" value="TreeGrafter"/>
</dbReference>
<dbReference type="CDD" id="cd22212">
    <property type="entry name" value="NDFIP-like"/>
    <property type="match status" value="1"/>
</dbReference>
<evidence type="ECO:0008006" key="8">
    <source>
        <dbReference type="Google" id="ProtNLM"/>
    </source>
</evidence>
<dbReference type="AlphaFoldDB" id="A0A8H7VAG4"/>
<evidence type="ECO:0000256" key="1">
    <source>
        <dbReference type="ARBA" id="ARBA00004141"/>
    </source>
</evidence>
<evidence type="ECO:0000313" key="6">
    <source>
        <dbReference type="EMBL" id="KAG2211537.1"/>
    </source>
</evidence>
<dbReference type="GO" id="GO:0006511">
    <property type="term" value="P:ubiquitin-dependent protein catabolic process"/>
    <property type="evidence" value="ECO:0007669"/>
    <property type="project" value="TreeGrafter"/>
</dbReference>
<dbReference type="Proteomes" id="UP000650833">
    <property type="component" value="Unassembled WGS sequence"/>
</dbReference>
<comment type="subcellular location">
    <subcellularLocation>
        <location evidence="1">Membrane</location>
        <topology evidence="1">Multi-pass membrane protein</topology>
    </subcellularLocation>
</comment>
<dbReference type="PANTHER" id="PTHR13396:SF5">
    <property type="entry name" value="NEDD4 FAMILY INTERACTING PROTEIN"/>
    <property type="match status" value="1"/>
</dbReference>
<dbReference type="GO" id="GO:0007034">
    <property type="term" value="P:vacuolar transport"/>
    <property type="evidence" value="ECO:0007669"/>
    <property type="project" value="InterPro"/>
</dbReference>
<dbReference type="InterPro" id="IPR019325">
    <property type="entry name" value="NEDD4/Bsd2"/>
</dbReference>
<organism evidence="6 7">
    <name type="scientific">Mucor plumbeus</name>
    <dbReference type="NCBI Taxonomy" id="97098"/>
    <lineage>
        <taxon>Eukaryota</taxon>
        <taxon>Fungi</taxon>
        <taxon>Fungi incertae sedis</taxon>
        <taxon>Mucoromycota</taxon>
        <taxon>Mucoromycotina</taxon>
        <taxon>Mucoromycetes</taxon>
        <taxon>Mucorales</taxon>
        <taxon>Mucorineae</taxon>
        <taxon>Mucoraceae</taxon>
        <taxon>Mucor</taxon>
    </lineage>
</organism>
<accession>A0A8H7VAG4</accession>
<dbReference type="PANTHER" id="PTHR13396">
    <property type="entry name" value="NEDD4 FAMILY INTERACTING PROTEIN 1/2"/>
    <property type="match status" value="1"/>
</dbReference>
<dbReference type="OrthoDB" id="10003116at2759"/>
<evidence type="ECO:0000313" key="7">
    <source>
        <dbReference type="Proteomes" id="UP000650833"/>
    </source>
</evidence>
<dbReference type="GO" id="GO:0005794">
    <property type="term" value="C:Golgi apparatus"/>
    <property type="evidence" value="ECO:0007669"/>
    <property type="project" value="TreeGrafter"/>
</dbReference>
<protein>
    <recommendedName>
        <fullName evidence="8">Metal homeostatis protein bsd2</fullName>
    </recommendedName>
</protein>
<sequence>MSNNHRYEQISLENHDEENHYIEEQNNTARPLVLSHQRSNLEDTFDINEDDEDNQLLETEYHQLLPTPIPTSSSAAAGSAMNYNNGPIQQQSNDGVFSNMAAKPESDSKMEEVPPTYEEASADATPPYWQTTIIAPADMGDMILVEGLPVGNIFSFLWNLMVSASFQLVGFMLTYLLHTTHAAKDGARAGLGVSLIQYGFYVRSRGTLDEDFDYDGEGHDTVGQDAAQADVIAYLMMFIGWFIILRAVSDFNRARKMERIITSEPNVDTIV</sequence>
<dbReference type="GO" id="GO:0048471">
    <property type="term" value="C:perinuclear region of cytoplasm"/>
    <property type="evidence" value="ECO:0007669"/>
    <property type="project" value="TreeGrafter"/>
</dbReference>
<reference evidence="6" key="1">
    <citation type="submission" date="2020-12" db="EMBL/GenBank/DDBJ databases">
        <title>Metabolic potential, ecology and presence of endohyphal bacteria is reflected in genomic diversity of Mucoromycotina.</title>
        <authorList>
            <person name="Muszewska A."/>
            <person name="Okrasinska A."/>
            <person name="Steczkiewicz K."/>
            <person name="Drgas O."/>
            <person name="Orlowska M."/>
            <person name="Perlinska-Lenart U."/>
            <person name="Aleksandrzak-Piekarczyk T."/>
            <person name="Szatraj K."/>
            <person name="Zielenkiewicz U."/>
            <person name="Pilsyk S."/>
            <person name="Malc E."/>
            <person name="Mieczkowski P."/>
            <person name="Kruszewska J.S."/>
            <person name="Biernat P."/>
            <person name="Pawlowska J."/>
        </authorList>
    </citation>
    <scope>NUCLEOTIDE SEQUENCE</scope>
    <source>
        <strain evidence="6">CBS 226.32</strain>
    </source>
</reference>
<proteinExistence type="predicted"/>
<dbReference type="GO" id="GO:0031398">
    <property type="term" value="P:positive regulation of protein ubiquitination"/>
    <property type="evidence" value="ECO:0007669"/>
    <property type="project" value="TreeGrafter"/>
</dbReference>
<dbReference type="GO" id="GO:0016020">
    <property type="term" value="C:membrane"/>
    <property type="evidence" value="ECO:0007669"/>
    <property type="project" value="UniProtKB-SubCell"/>
</dbReference>